<evidence type="ECO:0000313" key="2">
    <source>
        <dbReference type="EMBL" id="CAK8993108.1"/>
    </source>
</evidence>
<dbReference type="SUPFAM" id="SSF48403">
    <property type="entry name" value="Ankyrin repeat"/>
    <property type="match status" value="1"/>
</dbReference>
<dbReference type="Gene3D" id="1.25.40.20">
    <property type="entry name" value="Ankyrin repeat-containing domain"/>
    <property type="match status" value="1"/>
</dbReference>
<protein>
    <submittedName>
        <fullName evidence="3">Uncharacterized protein</fullName>
    </submittedName>
</protein>
<dbReference type="PROSITE" id="PS50088">
    <property type="entry name" value="ANK_REPEAT"/>
    <property type="match status" value="1"/>
</dbReference>
<dbReference type="Proteomes" id="UP001642484">
    <property type="component" value="Unassembled WGS sequence"/>
</dbReference>
<reference evidence="3 4" key="1">
    <citation type="submission" date="2024-02" db="EMBL/GenBank/DDBJ databases">
        <authorList>
            <person name="Chen Y."/>
            <person name="Shah S."/>
            <person name="Dougan E. K."/>
            <person name="Thang M."/>
            <person name="Chan C."/>
        </authorList>
    </citation>
    <scope>NUCLEOTIDE SEQUENCE [LARGE SCALE GENOMIC DNA]</scope>
</reference>
<sequence>MNLPLRGMNTRKISDPHQERTLQATARKAQLLQDFLHRHGFSDSNSPRGVGGCPHGHAPKVKMEYAMPLHVAAQLGDQEIVQLLLKSGADALATTGGGTALEIAEEMNCDGSHRGVILLLRESLKMHSVCL</sequence>
<gene>
    <name evidence="2" type="ORF">CCMP2556_LOCUS3121</name>
    <name evidence="3" type="ORF">CCMP2556_LOCUS3132</name>
</gene>
<evidence type="ECO:0000313" key="4">
    <source>
        <dbReference type="Proteomes" id="UP001642484"/>
    </source>
</evidence>
<accession>A0ABP0HSF5</accession>
<dbReference type="EMBL" id="CAXAMN010001214">
    <property type="protein sequence ID" value="CAK8993146.1"/>
    <property type="molecule type" value="Genomic_DNA"/>
</dbReference>
<dbReference type="InterPro" id="IPR036770">
    <property type="entry name" value="Ankyrin_rpt-contain_sf"/>
</dbReference>
<keyword evidence="4" id="KW-1185">Reference proteome</keyword>
<dbReference type="Pfam" id="PF00023">
    <property type="entry name" value="Ank"/>
    <property type="match status" value="1"/>
</dbReference>
<organism evidence="3 4">
    <name type="scientific">Durusdinium trenchii</name>
    <dbReference type="NCBI Taxonomy" id="1381693"/>
    <lineage>
        <taxon>Eukaryota</taxon>
        <taxon>Sar</taxon>
        <taxon>Alveolata</taxon>
        <taxon>Dinophyceae</taxon>
        <taxon>Suessiales</taxon>
        <taxon>Symbiodiniaceae</taxon>
        <taxon>Durusdinium</taxon>
    </lineage>
</organism>
<dbReference type="PROSITE" id="PS50297">
    <property type="entry name" value="ANK_REP_REGION"/>
    <property type="match status" value="1"/>
</dbReference>
<proteinExistence type="predicted"/>
<evidence type="ECO:0000313" key="3">
    <source>
        <dbReference type="EMBL" id="CAK8993146.1"/>
    </source>
</evidence>
<keyword evidence="1" id="KW-0040">ANK repeat</keyword>
<dbReference type="InterPro" id="IPR002110">
    <property type="entry name" value="Ankyrin_rpt"/>
</dbReference>
<feature type="repeat" description="ANK" evidence="1">
    <location>
        <begin position="64"/>
        <end position="96"/>
    </location>
</feature>
<evidence type="ECO:0000256" key="1">
    <source>
        <dbReference type="PROSITE-ProRule" id="PRU00023"/>
    </source>
</evidence>
<name>A0ABP0HSF5_9DINO</name>
<comment type="caution">
    <text evidence="3">The sequence shown here is derived from an EMBL/GenBank/DDBJ whole genome shotgun (WGS) entry which is preliminary data.</text>
</comment>
<dbReference type="EMBL" id="CAXAMN010001203">
    <property type="protein sequence ID" value="CAK8993108.1"/>
    <property type="molecule type" value="Genomic_DNA"/>
</dbReference>